<dbReference type="InterPro" id="IPR000352">
    <property type="entry name" value="Pep_chain_release_fac_I"/>
</dbReference>
<gene>
    <name evidence="7" type="primary">prfB</name>
    <name evidence="7" type="ORF">NCTC12993_02409</name>
</gene>
<dbReference type="Pfam" id="PF00472">
    <property type="entry name" value="RF-1"/>
    <property type="match status" value="1"/>
</dbReference>
<dbReference type="Pfam" id="PF03462">
    <property type="entry name" value="PCRF"/>
    <property type="match status" value="1"/>
</dbReference>
<dbReference type="NCBIfam" id="TIGR00020">
    <property type="entry name" value="prfB"/>
    <property type="match status" value="1"/>
</dbReference>
<evidence type="ECO:0000256" key="1">
    <source>
        <dbReference type="ARBA" id="ARBA00010835"/>
    </source>
</evidence>
<dbReference type="Gene3D" id="1.20.58.410">
    <property type="entry name" value="Release factor"/>
    <property type="match status" value="1"/>
</dbReference>
<evidence type="ECO:0000256" key="2">
    <source>
        <dbReference type="ARBA" id="ARBA00022481"/>
    </source>
</evidence>
<evidence type="ECO:0000313" key="7">
    <source>
        <dbReference type="EMBL" id="VFS62987.1"/>
    </source>
</evidence>
<keyword evidence="3" id="KW-0648">Protein biosynthesis</keyword>
<feature type="domain" description="Prokaryotic-type class I peptide chain release factors" evidence="6">
    <location>
        <begin position="173"/>
        <end position="189"/>
    </location>
</feature>
<dbReference type="Proteomes" id="UP000401081">
    <property type="component" value="Unassembled WGS sequence"/>
</dbReference>
<dbReference type="AlphaFoldDB" id="A0A485AN06"/>
<comment type="similarity">
    <text evidence="1">Belongs to the prokaryotic/mitochondrial release factor family.</text>
</comment>
<dbReference type="FunFam" id="3.30.160.20:FF:000010">
    <property type="entry name" value="Peptide chain release factor 2"/>
    <property type="match status" value="1"/>
</dbReference>
<dbReference type="EMBL" id="CAADJD010000018">
    <property type="protein sequence ID" value="VFS62987.1"/>
    <property type="molecule type" value="Genomic_DNA"/>
</dbReference>
<keyword evidence="5" id="KW-0175">Coiled coil</keyword>
<dbReference type="PANTHER" id="PTHR43116">
    <property type="entry name" value="PEPTIDE CHAIN RELEASE FACTOR 2"/>
    <property type="match status" value="1"/>
</dbReference>
<sequence length="261" mass="29277">MSQGLEDVSGLLELAVEADDEETFNEAVAELNTLEEKLAQLEFRRMFSGEYDSADCYIDIQAGSGGTEAQDWASILERMYLRWAEARGFKTEIIEESEGDVAGIKSVTIKVSGDYAYGWLRTETGVHRLVRKSPFDSGGRRHTSFSSAFVYPEVDDDIDIEINPADLRIDVYRASGAGGQHVNRTESAVRITHIPTGIVTQCQNDRSQHKNKDQAMKQMKAKLYELEMQKKNAEKTGDGRHQVGHWLGESDSLLRTGRFPH</sequence>
<dbReference type="SMART" id="SM00937">
    <property type="entry name" value="PCRF"/>
    <property type="match status" value="1"/>
</dbReference>
<organism evidence="7 8">
    <name type="scientific">Kluyvera cryocrescens</name>
    <name type="common">Kluyvera citrophila</name>
    <dbReference type="NCBI Taxonomy" id="580"/>
    <lineage>
        <taxon>Bacteria</taxon>
        <taxon>Pseudomonadati</taxon>
        <taxon>Pseudomonadota</taxon>
        <taxon>Gammaproteobacteria</taxon>
        <taxon>Enterobacterales</taxon>
        <taxon>Enterobacteriaceae</taxon>
        <taxon>Kluyvera</taxon>
    </lineage>
</organism>
<accession>A0A485AN06</accession>
<feature type="coiled-coil region" evidence="5">
    <location>
        <begin position="17"/>
        <end position="44"/>
    </location>
</feature>
<dbReference type="Gene3D" id="3.30.160.20">
    <property type="match status" value="1"/>
</dbReference>
<dbReference type="InterPro" id="IPR045853">
    <property type="entry name" value="Pep_chain_release_fac_I_sf"/>
</dbReference>
<proteinExistence type="inferred from homology"/>
<evidence type="ECO:0000313" key="8">
    <source>
        <dbReference type="Proteomes" id="UP000401081"/>
    </source>
</evidence>
<dbReference type="GO" id="GO:0005737">
    <property type="term" value="C:cytoplasm"/>
    <property type="evidence" value="ECO:0007669"/>
    <property type="project" value="InterPro"/>
</dbReference>
<evidence type="ECO:0000256" key="4">
    <source>
        <dbReference type="NCBIfam" id="TIGR00020"/>
    </source>
</evidence>
<protein>
    <recommendedName>
        <fullName evidence="4">Peptide chain release factor 2</fullName>
    </recommendedName>
</protein>
<dbReference type="PROSITE" id="PS00745">
    <property type="entry name" value="RF_PROK_I"/>
    <property type="match status" value="1"/>
</dbReference>
<evidence type="ECO:0000259" key="6">
    <source>
        <dbReference type="PROSITE" id="PS00745"/>
    </source>
</evidence>
<keyword evidence="8" id="KW-1185">Reference proteome</keyword>
<reference evidence="7 8" key="1">
    <citation type="submission" date="2019-03" db="EMBL/GenBank/DDBJ databases">
        <authorList>
            <consortium name="Pathogen Informatics"/>
        </authorList>
    </citation>
    <scope>NUCLEOTIDE SEQUENCE [LARGE SCALE GENOMIC DNA]</scope>
    <source>
        <strain evidence="7 8">NCTC12993</strain>
    </source>
</reference>
<name>A0A485AN06_KLUCR</name>
<dbReference type="InterPro" id="IPR004374">
    <property type="entry name" value="PrfB"/>
</dbReference>
<dbReference type="Gene3D" id="3.30.70.1660">
    <property type="match status" value="1"/>
</dbReference>
<dbReference type="InterPro" id="IPR005139">
    <property type="entry name" value="PCRF"/>
</dbReference>
<keyword evidence="2" id="KW-0488">Methylation</keyword>
<dbReference type="PANTHER" id="PTHR43116:SF3">
    <property type="entry name" value="CLASS I PEPTIDE CHAIN RELEASE FACTOR"/>
    <property type="match status" value="1"/>
</dbReference>
<dbReference type="SUPFAM" id="SSF75620">
    <property type="entry name" value="Release factor"/>
    <property type="match status" value="1"/>
</dbReference>
<evidence type="ECO:0000256" key="3">
    <source>
        <dbReference type="ARBA" id="ARBA00022917"/>
    </source>
</evidence>
<evidence type="ECO:0000256" key="5">
    <source>
        <dbReference type="SAM" id="Coils"/>
    </source>
</evidence>
<dbReference type="GO" id="GO:0016149">
    <property type="term" value="F:translation release factor activity, codon specific"/>
    <property type="evidence" value="ECO:0007669"/>
    <property type="project" value="InterPro"/>
</dbReference>